<keyword evidence="2" id="KW-1185">Reference proteome</keyword>
<dbReference type="RefSeq" id="WP_163228333.1">
    <property type="nucleotide sequence ID" value="NZ_BMLD01000003.1"/>
</dbReference>
<dbReference type="EMBL" id="JAVDRL010000004">
    <property type="protein sequence ID" value="MDR6530950.1"/>
    <property type="molecule type" value="Genomic_DNA"/>
</dbReference>
<gene>
    <name evidence="1" type="ORF">J2800_001689</name>
</gene>
<proteinExistence type="predicted"/>
<evidence type="ECO:0008006" key="3">
    <source>
        <dbReference type="Google" id="ProtNLM"/>
    </source>
</evidence>
<protein>
    <recommendedName>
        <fullName evidence="3">DUF397 domain-containing protein</fullName>
    </recommendedName>
</protein>
<comment type="caution">
    <text evidence="1">The sequence shown here is derived from an EMBL/GenBank/DDBJ whole genome shotgun (WGS) entry which is preliminary data.</text>
</comment>
<evidence type="ECO:0000313" key="1">
    <source>
        <dbReference type="EMBL" id="MDR6530950.1"/>
    </source>
</evidence>
<organism evidence="1 2">
    <name type="scientific">Caulobacter rhizosphaerae</name>
    <dbReference type="NCBI Taxonomy" id="2010972"/>
    <lineage>
        <taxon>Bacteria</taxon>
        <taxon>Pseudomonadati</taxon>
        <taxon>Pseudomonadota</taxon>
        <taxon>Alphaproteobacteria</taxon>
        <taxon>Caulobacterales</taxon>
        <taxon>Caulobacteraceae</taxon>
        <taxon>Caulobacter</taxon>
    </lineage>
</organism>
<sequence length="69" mass="7805">MTIKDQADQEIEASRDGDVDIAFLLPEERWDEFLSLTGARPEGDPPEATYRGVRFKRAPVTAIIHEEGF</sequence>
<reference evidence="1 2" key="1">
    <citation type="submission" date="2023-07" db="EMBL/GenBank/DDBJ databases">
        <title>Sorghum-associated microbial communities from plants grown in Nebraska, USA.</title>
        <authorList>
            <person name="Schachtman D."/>
        </authorList>
    </citation>
    <scope>NUCLEOTIDE SEQUENCE [LARGE SCALE GENOMIC DNA]</scope>
    <source>
        <strain evidence="1 2">DS2154</strain>
    </source>
</reference>
<dbReference type="Proteomes" id="UP001262754">
    <property type="component" value="Unassembled WGS sequence"/>
</dbReference>
<name>A0ABU1MXP9_9CAUL</name>
<evidence type="ECO:0000313" key="2">
    <source>
        <dbReference type="Proteomes" id="UP001262754"/>
    </source>
</evidence>
<accession>A0ABU1MXP9</accession>